<dbReference type="PROSITE" id="PS50893">
    <property type="entry name" value="ABC_TRANSPORTER_2"/>
    <property type="match status" value="1"/>
</dbReference>
<evidence type="ECO:0000259" key="7">
    <source>
        <dbReference type="PROSITE" id="PS50893"/>
    </source>
</evidence>
<dbReference type="GO" id="GO:0016020">
    <property type="term" value="C:membrane"/>
    <property type="evidence" value="ECO:0007669"/>
    <property type="project" value="InterPro"/>
</dbReference>
<dbReference type="PANTHER" id="PTHR46743:SF2">
    <property type="entry name" value="TEICHOIC ACIDS EXPORT ATP-BINDING PROTEIN TAGH"/>
    <property type="match status" value="1"/>
</dbReference>
<dbReference type="InterPro" id="IPR017871">
    <property type="entry name" value="ABC_transporter-like_CS"/>
</dbReference>
<keyword evidence="9" id="KW-1185">Reference proteome</keyword>
<dbReference type="EMBL" id="VJNB01000004">
    <property type="protein sequence ID" value="TSE20200.1"/>
    <property type="molecule type" value="Genomic_DNA"/>
</dbReference>
<proteinExistence type="inferred from homology"/>
<dbReference type="PANTHER" id="PTHR46743">
    <property type="entry name" value="TEICHOIC ACIDS EXPORT ATP-BINDING PROTEIN TAGH"/>
    <property type="match status" value="1"/>
</dbReference>
<dbReference type="GO" id="GO:0140359">
    <property type="term" value="F:ABC-type transporter activity"/>
    <property type="evidence" value="ECO:0007669"/>
    <property type="project" value="InterPro"/>
</dbReference>
<evidence type="ECO:0000256" key="3">
    <source>
        <dbReference type="ARBA" id="ARBA00022475"/>
    </source>
</evidence>
<comment type="similarity">
    <text evidence="1">Belongs to the ABC transporter superfamily.</text>
</comment>
<evidence type="ECO:0000256" key="5">
    <source>
        <dbReference type="ARBA" id="ARBA00022840"/>
    </source>
</evidence>
<gene>
    <name evidence="8" type="primary">tagH</name>
    <name evidence="8" type="ORF">Talka_01095</name>
</gene>
<dbReference type="SUPFAM" id="SSF52540">
    <property type="entry name" value="P-loop containing nucleoside triphosphate hydrolases"/>
    <property type="match status" value="1"/>
</dbReference>
<keyword evidence="5 8" id="KW-0067">ATP-binding</keyword>
<dbReference type="Proteomes" id="UP000315736">
    <property type="component" value="Unassembled WGS sequence"/>
</dbReference>
<feature type="region of interest" description="Disordered" evidence="6">
    <location>
        <begin position="256"/>
        <end position="278"/>
    </location>
</feature>
<dbReference type="Pfam" id="PF00005">
    <property type="entry name" value="ABC_tran"/>
    <property type="match status" value="1"/>
</dbReference>
<dbReference type="AlphaFoldDB" id="A0A554W9F3"/>
<evidence type="ECO:0000256" key="6">
    <source>
        <dbReference type="SAM" id="MobiDB-lite"/>
    </source>
</evidence>
<dbReference type="OrthoDB" id="9778870at2"/>
<dbReference type="InterPro" id="IPR050683">
    <property type="entry name" value="Bact_Polysacc_Export_ATP-bd"/>
</dbReference>
<protein>
    <submittedName>
        <fullName evidence="8">Teichoic acids export ATP-binding protein TagH</fullName>
    </submittedName>
</protein>
<keyword evidence="3" id="KW-0472">Membrane</keyword>
<evidence type="ECO:0000256" key="4">
    <source>
        <dbReference type="ARBA" id="ARBA00022741"/>
    </source>
</evidence>
<evidence type="ECO:0000256" key="2">
    <source>
        <dbReference type="ARBA" id="ARBA00022448"/>
    </source>
</evidence>
<accession>A0A554W9F3</accession>
<evidence type="ECO:0000313" key="8">
    <source>
        <dbReference type="EMBL" id="TSE20200.1"/>
    </source>
</evidence>
<feature type="domain" description="ABC transporter" evidence="7">
    <location>
        <begin position="31"/>
        <end position="254"/>
    </location>
</feature>
<dbReference type="SMART" id="SM00382">
    <property type="entry name" value="AAA"/>
    <property type="match status" value="1"/>
</dbReference>
<name>A0A554W9F3_9BURK</name>
<dbReference type="RefSeq" id="WP_143890122.1">
    <property type="nucleotide sequence ID" value="NZ_VJNB01000004.1"/>
</dbReference>
<organism evidence="8 9">
    <name type="scientific">Tepidimonas alkaliphilus</name>
    <dbReference type="NCBI Taxonomy" id="2588942"/>
    <lineage>
        <taxon>Bacteria</taxon>
        <taxon>Pseudomonadati</taxon>
        <taxon>Pseudomonadota</taxon>
        <taxon>Betaproteobacteria</taxon>
        <taxon>Burkholderiales</taxon>
        <taxon>Tepidimonas</taxon>
    </lineage>
</organism>
<keyword evidence="2" id="KW-0813">Transport</keyword>
<dbReference type="InterPro" id="IPR015860">
    <property type="entry name" value="ABC_transpr_TagH-like"/>
</dbReference>
<dbReference type="Gene3D" id="3.40.50.300">
    <property type="entry name" value="P-loop containing nucleotide triphosphate hydrolases"/>
    <property type="match status" value="1"/>
</dbReference>
<dbReference type="CDD" id="cd03220">
    <property type="entry name" value="ABC_KpsT_Wzt"/>
    <property type="match status" value="1"/>
</dbReference>
<evidence type="ECO:0000256" key="1">
    <source>
        <dbReference type="ARBA" id="ARBA00005417"/>
    </source>
</evidence>
<dbReference type="PROSITE" id="PS00211">
    <property type="entry name" value="ABC_TRANSPORTER_1"/>
    <property type="match status" value="1"/>
</dbReference>
<dbReference type="InterPro" id="IPR003593">
    <property type="entry name" value="AAA+_ATPase"/>
</dbReference>
<dbReference type="GO" id="GO:0016887">
    <property type="term" value="F:ATP hydrolysis activity"/>
    <property type="evidence" value="ECO:0007669"/>
    <property type="project" value="InterPro"/>
</dbReference>
<keyword evidence="4" id="KW-0547">Nucleotide-binding</keyword>
<evidence type="ECO:0000313" key="9">
    <source>
        <dbReference type="Proteomes" id="UP000315736"/>
    </source>
</evidence>
<dbReference type="InterPro" id="IPR027417">
    <property type="entry name" value="P-loop_NTPase"/>
</dbReference>
<reference evidence="8 9" key="1">
    <citation type="submission" date="2019-07" db="EMBL/GenBank/DDBJ databases">
        <title>Tepidimonas alkaliphilus YIM 72238 draft genome.</title>
        <authorList>
            <person name="Da Costa M.S."/>
            <person name="Froufe H.J.C."/>
            <person name="Egas C."/>
            <person name="Albuquerque L."/>
        </authorList>
    </citation>
    <scope>NUCLEOTIDE SEQUENCE [LARGE SCALE GENOMIC DNA]</scope>
    <source>
        <strain evidence="8 9">YIM 72238</strain>
    </source>
</reference>
<sequence length="442" mass="47419">MSTKPLPPDVLVNLQEAGKDYPLVQGWRRWALLLAAWRRQRADVPVFTALQSVTLQVLRGESLGVIGVNGAGKSTLLKLIAGVARPTRGVVRRQGRVGALLELGAGFHPEHTGRDNALLALALQGFSAAEARAALPQVAAFADLGSHFDLPLKTYSSGMIMRLGFAVMTVLRPDLLITDEVLAVGDEAFQKKCIAWMERYLADGGTLLLVSHGMYHVQKLCRHALWLDHGAVQAYGDALEVTRAYLAWHERRSAPAASPGSWTGAGEPAAAGAALQHPAPSDNAAGLPYRVVHWWVDGREVPVEGLVRPMGSGPCVVSGVVQAPDGQRPQVAVGLARADGAGLYGVSSDMTASAPPLYRLDPQHYAFALRLERLPLLPGDYELRLHALDGAGLRLFDHVSIPLRVTGATRELGVLALPHAWLDEGETRALCPGWPGCDNREP</sequence>
<comment type="caution">
    <text evidence="8">The sequence shown here is derived from an EMBL/GenBank/DDBJ whole genome shotgun (WGS) entry which is preliminary data.</text>
</comment>
<dbReference type="InterPro" id="IPR003439">
    <property type="entry name" value="ABC_transporter-like_ATP-bd"/>
</dbReference>
<feature type="compositionally biased region" description="Low complexity" evidence="6">
    <location>
        <begin position="264"/>
        <end position="278"/>
    </location>
</feature>
<keyword evidence="3" id="KW-1003">Cell membrane</keyword>
<dbReference type="GO" id="GO:0005524">
    <property type="term" value="F:ATP binding"/>
    <property type="evidence" value="ECO:0007669"/>
    <property type="project" value="UniProtKB-KW"/>
</dbReference>